<dbReference type="Proteomes" id="UP001153678">
    <property type="component" value="Unassembled WGS sequence"/>
</dbReference>
<feature type="transmembrane region" description="Helical" evidence="6">
    <location>
        <begin position="1169"/>
        <end position="1194"/>
    </location>
</feature>
<keyword evidence="5 6" id="KW-0472">Membrane</keyword>
<dbReference type="GO" id="GO:0098703">
    <property type="term" value="P:calcium ion import across plasma membrane"/>
    <property type="evidence" value="ECO:0007669"/>
    <property type="project" value="TreeGrafter"/>
</dbReference>
<gene>
    <name evidence="8" type="ORF">FWILDA_LOCUS2263</name>
</gene>
<keyword evidence="3" id="KW-0677">Repeat</keyword>
<evidence type="ECO:0000259" key="7">
    <source>
        <dbReference type="Pfam" id="PF00520"/>
    </source>
</evidence>
<evidence type="ECO:0000313" key="8">
    <source>
        <dbReference type="EMBL" id="CAI2165825.1"/>
    </source>
</evidence>
<evidence type="ECO:0000256" key="5">
    <source>
        <dbReference type="ARBA" id="ARBA00023136"/>
    </source>
</evidence>
<organism evidence="8 9">
    <name type="scientific">Funneliformis geosporum</name>
    <dbReference type="NCBI Taxonomy" id="1117311"/>
    <lineage>
        <taxon>Eukaryota</taxon>
        <taxon>Fungi</taxon>
        <taxon>Fungi incertae sedis</taxon>
        <taxon>Mucoromycota</taxon>
        <taxon>Glomeromycotina</taxon>
        <taxon>Glomeromycetes</taxon>
        <taxon>Glomerales</taxon>
        <taxon>Glomeraceae</taxon>
        <taxon>Funneliformis</taxon>
    </lineage>
</organism>
<comment type="subcellular location">
    <subcellularLocation>
        <location evidence="1">Membrane</location>
        <topology evidence="1">Multi-pass membrane protein</topology>
    </subcellularLocation>
</comment>
<dbReference type="GO" id="GO:0005216">
    <property type="term" value="F:monoatomic ion channel activity"/>
    <property type="evidence" value="ECO:0007669"/>
    <property type="project" value="InterPro"/>
</dbReference>
<evidence type="ECO:0000313" key="9">
    <source>
        <dbReference type="Proteomes" id="UP001153678"/>
    </source>
</evidence>
<keyword evidence="2 6" id="KW-0812">Transmembrane</keyword>
<name>A0A9W4SG30_9GLOM</name>
<feature type="transmembrane region" description="Helical" evidence="6">
    <location>
        <begin position="923"/>
        <end position="945"/>
    </location>
</feature>
<protein>
    <submittedName>
        <fullName evidence="8">1963_t:CDS:1</fullName>
    </submittedName>
</protein>
<comment type="caution">
    <text evidence="8">The sequence shown here is derived from an EMBL/GenBank/DDBJ whole genome shotgun (WGS) entry which is preliminary data.</text>
</comment>
<dbReference type="EMBL" id="CAMKVN010000252">
    <property type="protein sequence ID" value="CAI2165825.1"/>
    <property type="molecule type" value="Genomic_DNA"/>
</dbReference>
<feature type="transmembrane region" description="Helical" evidence="6">
    <location>
        <begin position="957"/>
        <end position="978"/>
    </location>
</feature>
<dbReference type="PANTHER" id="PTHR10582:SF2">
    <property type="entry name" value="INACTIVE"/>
    <property type="match status" value="1"/>
</dbReference>
<evidence type="ECO:0000256" key="3">
    <source>
        <dbReference type="ARBA" id="ARBA00022737"/>
    </source>
</evidence>
<accession>A0A9W4SG30</accession>
<dbReference type="InterPro" id="IPR024862">
    <property type="entry name" value="TRPV"/>
</dbReference>
<evidence type="ECO:0000256" key="2">
    <source>
        <dbReference type="ARBA" id="ARBA00022692"/>
    </source>
</evidence>
<dbReference type="PANTHER" id="PTHR10582">
    <property type="entry name" value="TRANSIENT RECEPTOR POTENTIAL ION CHANNEL PROTEIN"/>
    <property type="match status" value="1"/>
</dbReference>
<evidence type="ECO:0000256" key="1">
    <source>
        <dbReference type="ARBA" id="ARBA00004141"/>
    </source>
</evidence>
<proteinExistence type="predicted"/>
<feature type="non-terminal residue" evidence="8">
    <location>
        <position position="1"/>
    </location>
</feature>
<dbReference type="OrthoDB" id="2433234at2759"/>
<evidence type="ECO:0000256" key="6">
    <source>
        <dbReference type="SAM" id="Phobius"/>
    </source>
</evidence>
<feature type="domain" description="Ion transport" evidence="7">
    <location>
        <begin position="932"/>
        <end position="1200"/>
    </location>
</feature>
<reference evidence="8" key="1">
    <citation type="submission" date="2022-08" db="EMBL/GenBank/DDBJ databases">
        <authorList>
            <person name="Kallberg Y."/>
            <person name="Tangrot J."/>
            <person name="Rosling A."/>
        </authorList>
    </citation>
    <scope>NUCLEOTIDE SEQUENCE</scope>
    <source>
        <strain evidence="8">Wild A</strain>
    </source>
</reference>
<keyword evidence="4 6" id="KW-1133">Transmembrane helix</keyword>
<feature type="transmembrane region" description="Helical" evidence="6">
    <location>
        <begin position="1032"/>
        <end position="1052"/>
    </location>
</feature>
<evidence type="ECO:0000256" key="4">
    <source>
        <dbReference type="ARBA" id="ARBA00022989"/>
    </source>
</evidence>
<dbReference type="GO" id="GO:0005886">
    <property type="term" value="C:plasma membrane"/>
    <property type="evidence" value="ECO:0007669"/>
    <property type="project" value="TreeGrafter"/>
</dbReference>
<sequence length="1299" mass="150678">MSAFQKSHSYLFSDEEKAESGSISSFGSKSSIKRSSYNGYQYIAISPNGTQIVTLNTSTHQLKLCKHDNLSKFYTINYDEFKRYDKPSTKINWSLTVSNEFTLTDGTDDVLIAVSCFDDDDMKCKNQTPDDEVENVYMYDDMNKRADSSTWIISCTQHSRVSSSINKMGGIVKFLDNNDDNKSQLVLINALGITKFFIEHETIREIIYNEDGLYENGWTNLFFSNKSIEEFHFPQKFSLEMQRLPNDQTCTHYILQSLVKDRFVVETYKNKVQTVEMYKLETNSLENTFQKREESAASVIGKGSPCFAISKNESLFAYCRGTNSITIYLMENGLEVTTKKFKEKNFRRIRFFDFIQDDNQLLLVIEEERYNEVEGDDITLVIVVWDLFSSSDYCVRKVDDTFPFFPEKRENLANAAGNIFTITERGDIISILKESEIIRLLNPVNDFMGKSISLDKFHASSSSAMDYHYVYDSAGNLLDFKTEYSKVIIYNSEPWVHDNRYKRISAYLDDKKSIQLIIGKSTVQVWRKRRGGTAGSSSTRALEFIWTHYETDKHNKMEIQSLAVGHKEFSLTLLIPSGISPKPESIKIEWPEKVNYPIAACEALEFLDKIKNEPSGPKRQHQFENLVQQTEYIINKCLIKKCGLWRMLDIRYDVMANLIRGNRVTTIKNILSLESDDGKNSKHLHTPRIKSWNGNDKEFTDLEIAIECTKGGYRKDTVIVKYLLDYYSDNATKTSNWMFTVTKAIPFLYKCQLEFYVKELFQKPCFGANEVYLEKSSIRNSDMTKSSYKNIHALNVNLSLIKREKYNFLQRIVTQGKQSGKEKISNLVNKEFATPSLINQVYMVPLPDFTVYPEGIDDKREEYWKIPFKLIKLLIWPRGHIIRREEKLSPFLRMIRNDNSAAIYDNPSIAAVIDFKWNAARKYFLRHVFVYFAFALTYALITSAIKGSNRVIAKVEAYLNVYSFLAYMFFYWLGFYILNTERVQLKYDGWKRYLSVYNFFDLFSVILPLITATLQSSGMVENNPHIYRNFTILNSFTILTMWMELFLLLRYFEKAGAYIFIIVKILQEITSFLIFILLVVLGFGHAMFVLLNNTADMNLNAESTSFKIYDNNGIPVPEFSQYVINQEIDVNKPSDNYYTNFVKSIEAVFFWTSGRWDQLDQWDFWPVDVYSIIASILLVTILQNMLIAIMTGAYEEAKEDGRHAVLKYRAELIADYETIDKPLGNRKGNPRYIYFIGKSDYIEEWLEKAEKARESRKNFLAEIDNKLSYGYSNSSGASSIDSISINSQRTERQAPLSLN</sequence>
<dbReference type="InterPro" id="IPR005821">
    <property type="entry name" value="Ion_trans_dom"/>
</dbReference>
<feature type="transmembrane region" description="Helical" evidence="6">
    <location>
        <begin position="1072"/>
        <end position="1091"/>
    </location>
</feature>
<dbReference type="Pfam" id="PF00520">
    <property type="entry name" value="Ion_trans"/>
    <property type="match status" value="1"/>
</dbReference>
<keyword evidence="9" id="KW-1185">Reference proteome</keyword>